<evidence type="ECO:0000313" key="3">
    <source>
        <dbReference type="Proteomes" id="UP000594638"/>
    </source>
</evidence>
<protein>
    <submittedName>
        <fullName evidence="2">Uncharacterized protein</fullName>
    </submittedName>
</protein>
<evidence type="ECO:0000313" key="2">
    <source>
        <dbReference type="EMBL" id="CAA2976513.1"/>
    </source>
</evidence>
<sequence>GEEKLRQVPPQNIESLHKALMYKEKQIGFFDIRPSPSLPTLLVKTVKHPWPTIASDDNFANHRTEQQPLFSQPRISPHPTRVLRRSPALSTSQTTAITEQVTPIIVEAAIAFCGLQ</sequence>
<comment type="caution">
    <text evidence="2">The sequence shown here is derived from an EMBL/GenBank/DDBJ whole genome shotgun (WGS) entry which is preliminary data.</text>
</comment>
<dbReference type="Proteomes" id="UP000594638">
    <property type="component" value="Unassembled WGS sequence"/>
</dbReference>
<name>A0A8S0RB19_OLEEU</name>
<dbReference type="EMBL" id="CACTIH010002454">
    <property type="protein sequence ID" value="CAA2976513.1"/>
    <property type="molecule type" value="Genomic_DNA"/>
</dbReference>
<evidence type="ECO:0000256" key="1">
    <source>
        <dbReference type="SAM" id="MobiDB-lite"/>
    </source>
</evidence>
<proteinExistence type="predicted"/>
<feature type="non-terminal residue" evidence="2">
    <location>
        <position position="1"/>
    </location>
</feature>
<dbReference type="AlphaFoldDB" id="A0A8S0RB19"/>
<feature type="region of interest" description="Disordered" evidence="1">
    <location>
        <begin position="67"/>
        <end position="94"/>
    </location>
</feature>
<reference evidence="2 3" key="1">
    <citation type="submission" date="2019-12" db="EMBL/GenBank/DDBJ databases">
        <authorList>
            <person name="Alioto T."/>
            <person name="Alioto T."/>
            <person name="Gomez Garrido J."/>
        </authorList>
    </citation>
    <scope>NUCLEOTIDE SEQUENCE [LARGE SCALE GENOMIC DNA]</scope>
</reference>
<gene>
    <name evidence="2" type="ORF">OLEA9_A091739</name>
</gene>
<accession>A0A8S0RB19</accession>
<dbReference type="Gramene" id="OE9A091739T1">
    <property type="protein sequence ID" value="OE9A091739C1"/>
    <property type="gene ID" value="OE9A091739"/>
</dbReference>
<organism evidence="2 3">
    <name type="scientific">Olea europaea subsp. europaea</name>
    <dbReference type="NCBI Taxonomy" id="158383"/>
    <lineage>
        <taxon>Eukaryota</taxon>
        <taxon>Viridiplantae</taxon>
        <taxon>Streptophyta</taxon>
        <taxon>Embryophyta</taxon>
        <taxon>Tracheophyta</taxon>
        <taxon>Spermatophyta</taxon>
        <taxon>Magnoliopsida</taxon>
        <taxon>eudicotyledons</taxon>
        <taxon>Gunneridae</taxon>
        <taxon>Pentapetalae</taxon>
        <taxon>asterids</taxon>
        <taxon>lamiids</taxon>
        <taxon>Lamiales</taxon>
        <taxon>Oleaceae</taxon>
        <taxon>Oleeae</taxon>
        <taxon>Olea</taxon>
    </lineage>
</organism>
<keyword evidence="3" id="KW-1185">Reference proteome</keyword>